<name>A0A3M2SKL9_9HYPO</name>
<keyword evidence="2" id="KW-1185">Reference proteome</keyword>
<dbReference type="PANTHER" id="PTHR45036:SF1">
    <property type="entry name" value="METHYLTRANSFERASE LIKE 7A"/>
    <property type="match status" value="1"/>
</dbReference>
<evidence type="ECO:0000313" key="2">
    <source>
        <dbReference type="Proteomes" id="UP000277212"/>
    </source>
</evidence>
<dbReference type="Gene3D" id="3.40.50.150">
    <property type="entry name" value="Vaccinia Virus protein VP39"/>
    <property type="match status" value="1"/>
</dbReference>
<reference evidence="1 2" key="1">
    <citation type="submission" date="2017-06" db="EMBL/GenBank/DDBJ databases">
        <title>Comparative genomic analysis of Ambrosia Fusariam Clade fungi.</title>
        <authorList>
            <person name="Stajich J.E."/>
            <person name="Carrillo J."/>
            <person name="Kijimoto T."/>
            <person name="Eskalen A."/>
            <person name="O'Donnell K."/>
            <person name="Kasson M."/>
        </authorList>
    </citation>
    <scope>NUCLEOTIDE SEQUENCE [LARGE SCALE GENOMIC DNA]</scope>
    <source>
        <strain evidence="1">UCR3666</strain>
    </source>
</reference>
<dbReference type="InterPro" id="IPR052356">
    <property type="entry name" value="Thiol_S-MT"/>
</dbReference>
<dbReference type="InterPro" id="IPR029063">
    <property type="entry name" value="SAM-dependent_MTases_sf"/>
</dbReference>
<dbReference type="PANTHER" id="PTHR45036">
    <property type="entry name" value="METHYLTRANSFERASE LIKE 7B"/>
    <property type="match status" value="1"/>
</dbReference>
<proteinExistence type="predicted"/>
<dbReference type="AlphaFoldDB" id="A0A3M2SKL9"/>
<dbReference type="SUPFAM" id="SSF53335">
    <property type="entry name" value="S-adenosyl-L-methionine-dependent methyltransferases"/>
    <property type="match status" value="1"/>
</dbReference>
<dbReference type="Pfam" id="PF13489">
    <property type="entry name" value="Methyltransf_23"/>
    <property type="match status" value="1"/>
</dbReference>
<evidence type="ECO:0008006" key="3">
    <source>
        <dbReference type="Google" id="ProtNLM"/>
    </source>
</evidence>
<dbReference type="CDD" id="cd02440">
    <property type="entry name" value="AdoMet_MTases"/>
    <property type="match status" value="1"/>
</dbReference>
<organism evidence="1 2">
    <name type="scientific">Fusarium kuroshium</name>
    <dbReference type="NCBI Taxonomy" id="2010991"/>
    <lineage>
        <taxon>Eukaryota</taxon>
        <taxon>Fungi</taxon>
        <taxon>Dikarya</taxon>
        <taxon>Ascomycota</taxon>
        <taxon>Pezizomycotina</taxon>
        <taxon>Sordariomycetes</taxon>
        <taxon>Hypocreomycetidae</taxon>
        <taxon>Hypocreales</taxon>
        <taxon>Nectriaceae</taxon>
        <taxon>Fusarium</taxon>
        <taxon>Fusarium solani species complex</taxon>
    </lineage>
</organism>
<dbReference type="OrthoDB" id="540004at2759"/>
<gene>
    <name evidence="1" type="ORF">CDV36_002223</name>
</gene>
<comment type="caution">
    <text evidence="1">The sequence shown here is derived from an EMBL/GenBank/DDBJ whole genome shotgun (WGS) entry which is preliminary data.</text>
</comment>
<protein>
    <recommendedName>
        <fullName evidence="3">Methyltransferase type 11 domain-containing protein</fullName>
    </recommendedName>
</protein>
<dbReference type="EMBL" id="NKUJ01000023">
    <property type="protein sequence ID" value="RMJ18084.1"/>
    <property type="molecule type" value="Genomic_DNA"/>
</dbReference>
<sequence>MIGSILRPWGIMSISTFYLFATVAKLAFSGDLRTLFSWEAFHDAWFGNFWVYMGPKSKAGAEGWVVPLLEGRVKDGKIHEDAQGPPIDGVILEIGAGSGMWTQVLADIIKKTKATSEKSSSKIYGVEPNPISAAALKRRVDETGLVGTYEVLPFGIQDLKDETSIGPESVDCIITVQCLCSIPEPENNIRLLYDYLKPGGRWYVYEHVKSEQGTVIPLIQRLTNIPWEYLVGSCKLCRPTLKSILKVGDWDRFNVAPLSGESWLEVIPHIAGTLTKAS</sequence>
<accession>A0A3M2SKL9</accession>
<dbReference type="STRING" id="2010991.A0A3M2SKL9"/>
<dbReference type="Proteomes" id="UP000277212">
    <property type="component" value="Unassembled WGS sequence"/>
</dbReference>
<evidence type="ECO:0000313" key="1">
    <source>
        <dbReference type="EMBL" id="RMJ18084.1"/>
    </source>
</evidence>